<dbReference type="PATRIC" id="fig|48936.3.peg.3005"/>
<organism evidence="2 3">
    <name type="scientific">Novosphingobium subterraneum</name>
    <dbReference type="NCBI Taxonomy" id="48936"/>
    <lineage>
        <taxon>Bacteria</taxon>
        <taxon>Pseudomonadati</taxon>
        <taxon>Pseudomonadota</taxon>
        <taxon>Alphaproteobacteria</taxon>
        <taxon>Sphingomonadales</taxon>
        <taxon>Sphingomonadaceae</taxon>
        <taxon>Novosphingobium</taxon>
    </lineage>
</organism>
<proteinExistence type="predicted"/>
<comment type="caution">
    <text evidence="2">The sequence shown here is derived from an EMBL/GenBank/DDBJ whole genome shotgun (WGS) entry which is preliminary data.</text>
</comment>
<keyword evidence="3" id="KW-1185">Reference proteome</keyword>
<dbReference type="InterPro" id="IPR007712">
    <property type="entry name" value="RelE/ParE_toxin"/>
</dbReference>
<dbReference type="RefSeq" id="WP_039335730.1">
    <property type="nucleotide sequence ID" value="NZ_JRVC01000014.1"/>
</dbReference>
<protein>
    <submittedName>
        <fullName evidence="2">Plasmid stabilization system protein</fullName>
    </submittedName>
</protein>
<keyword evidence="1" id="KW-1277">Toxin-antitoxin system</keyword>
<dbReference type="EMBL" id="JRVC01000014">
    <property type="protein sequence ID" value="KHS45064.1"/>
    <property type="molecule type" value="Genomic_DNA"/>
</dbReference>
<reference evidence="2 3" key="1">
    <citation type="submission" date="2014-10" db="EMBL/GenBank/DDBJ databases">
        <title>Draft genome sequence of Novosphingobium subterraneum DSM 12447.</title>
        <authorList>
            <person name="Gan H.M."/>
            <person name="Gan H.Y."/>
            <person name="Savka M.A."/>
        </authorList>
    </citation>
    <scope>NUCLEOTIDE SEQUENCE [LARGE SCALE GENOMIC DNA]</scope>
    <source>
        <strain evidence="2 3">DSM 12447</strain>
    </source>
</reference>
<name>A0A0B9A3B5_9SPHN</name>
<dbReference type="AlphaFoldDB" id="A0A0B9A3B5"/>
<dbReference type="Proteomes" id="UP000031338">
    <property type="component" value="Unassembled WGS sequence"/>
</dbReference>
<evidence type="ECO:0000313" key="2">
    <source>
        <dbReference type="EMBL" id="KHS45064.1"/>
    </source>
</evidence>
<evidence type="ECO:0000256" key="1">
    <source>
        <dbReference type="ARBA" id="ARBA00022649"/>
    </source>
</evidence>
<dbReference type="Gene3D" id="3.30.2310.20">
    <property type="entry name" value="RelE-like"/>
    <property type="match status" value="1"/>
</dbReference>
<evidence type="ECO:0000313" key="3">
    <source>
        <dbReference type="Proteomes" id="UP000031338"/>
    </source>
</evidence>
<dbReference type="Pfam" id="PF05016">
    <property type="entry name" value="ParE_toxin"/>
    <property type="match status" value="1"/>
</dbReference>
<dbReference type="STRING" id="48936.NJ75_02990"/>
<sequence>MTGTYRVEIEDEAENDLFEIYRRRLAQRGPDGPDGAEALLDSMMQLIDSLAHYPERGPVPVELLELRGSPWRQVSHSPYRIIYELGDGVVTIALVADARRDFSTLFQRRLLALKR</sequence>
<dbReference type="InterPro" id="IPR035093">
    <property type="entry name" value="RelE/ParE_toxin_dom_sf"/>
</dbReference>
<accession>A0A0B9A3B5</accession>
<gene>
    <name evidence="2" type="ORF">NJ75_02990</name>
</gene>